<gene>
    <name evidence="2" type="ORF">SAMN04515671_2213</name>
</gene>
<evidence type="ECO:0000313" key="3">
    <source>
        <dbReference type="Proteomes" id="UP000198741"/>
    </source>
</evidence>
<feature type="domain" description="Xylose isomerase-like TIM barrel" evidence="1">
    <location>
        <begin position="22"/>
        <end position="258"/>
    </location>
</feature>
<protein>
    <submittedName>
        <fullName evidence="2">Sugar phosphate isomerase/epimerase</fullName>
    </submittedName>
</protein>
<dbReference type="Proteomes" id="UP000198741">
    <property type="component" value="Chromosome I"/>
</dbReference>
<dbReference type="PANTHER" id="PTHR12110">
    <property type="entry name" value="HYDROXYPYRUVATE ISOMERASE"/>
    <property type="match status" value="1"/>
</dbReference>
<organism evidence="2 3">
    <name type="scientific">Nakamurella panacisegetis</name>
    <dbReference type="NCBI Taxonomy" id="1090615"/>
    <lineage>
        <taxon>Bacteria</taxon>
        <taxon>Bacillati</taxon>
        <taxon>Actinomycetota</taxon>
        <taxon>Actinomycetes</taxon>
        <taxon>Nakamurellales</taxon>
        <taxon>Nakamurellaceae</taxon>
        <taxon>Nakamurella</taxon>
    </lineage>
</organism>
<dbReference type="PANTHER" id="PTHR12110:SF53">
    <property type="entry name" value="BLR5974 PROTEIN"/>
    <property type="match status" value="1"/>
</dbReference>
<dbReference type="AlphaFoldDB" id="A0A1H0N5J5"/>
<dbReference type="STRING" id="1090615.SAMN04515671_2213"/>
<dbReference type="InterPro" id="IPR036237">
    <property type="entry name" value="Xyl_isomerase-like_sf"/>
</dbReference>
<dbReference type="EMBL" id="LT629710">
    <property type="protein sequence ID" value="SDO87948.1"/>
    <property type="molecule type" value="Genomic_DNA"/>
</dbReference>
<dbReference type="OrthoDB" id="9815124at2"/>
<dbReference type="InterPro" id="IPR013022">
    <property type="entry name" value="Xyl_isomerase-like_TIM-brl"/>
</dbReference>
<keyword evidence="3" id="KW-1185">Reference proteome</keyword>
<dbReference type="RefSeq" id="WP_090475996.1">
    <property type="nucleotide sequence ID" value="NZ_LT629710.1"/>
</dbReference>
<evidence type="ECO:0000259" key="1">
    <source>
        <dbReference type="Pfam" id="PF01261"/>
    </source>
</evidence>
<evidence type="ECO:0000313" key="2">
    <source>
        <dbReference type="EMBL" id="SDO87948.1"/>
    </source>
</evidence>
<dbReference type="SUPFAM" id="SSF51658">
    <property type="entry name" value="Xylose isomerase-like"/>
    <property type="match status" value="1"/>
</dbReference>
<dbReference type="InterPro" id="IPR050312">
    <property type="entry name" value="IolE/XylAMocC-like"/>
</dbReference>
<dbReference type="GO" id="GO:0016853">
    <property type="term" value="F:isomerase activity"/>
    <property type="evidence" value="ECO:0007669"/>
    <property type="project" value="UniProtKB-KW"/>
</dbReference>
<name>A0A1H0N5J5_9ACTN</name>
<accession>A0A1H0N5J5</accession>
<sequence>MTWTLSGFADEIDPDLETQCRLLDQLGIGHIELRSAWNVNVLDLTDEQLDEVEKVLAAHSIAVSSIGSPIGKVNIEDDFDEHLVRLDRALAVAARLRAPYIRIFSFFLRPDQPPADHRDEVIRRMRAMAERAEGTGVVLLHENEKEIFGDVPERVLDIVESVDRPTLKLAWDAANYVQCGVRPFTQAYDRLRPHTVYIQVKDAVLATGEVVAAGEGDGQVRETISALRADGYDGFFSMEPHLAAVNPLGGFSGAAEFTRATNAFTALLDNEGITYA</sequence>
<dbReference type="Pfam" id="PF01261">
    <property type="entry name" value="AP_endonuc_2"/>
    <property type="match status" value="1"/>
</dbReference>
<proteinExistence type="predicted"/>
<dbReference type="Gene3D" id="3.20.20.150">
    <property type="entry name" value="Divalent-metal-dependent TIM barrel enzymes"/>
    <property type="match status" value="1"/>
</dbReference>
<keyword evidence="2" id="KW-0413">Isomerase</keyword>
<reference evidence="2 3" key="1">
    <citation type="submission" date="2016-10" db="EMBL/GenBank/DDBJ databases">
        <authorList>
            <person name="de Groot N.N."/>
        </authorList>
    </citation>
    <scope>NUCLEOTIDE SEQUENCE [LARGE SCALE GENOMIC DNA]</scope>
    <source>
        <strain evidence="3">P4-7,KCTC 19426,CECT 7604</strain>
    </source>
</reference>